<evidence type="ECO:0000313" key="10">
    <source>
        <dbReference type="Proteomes" id="UP000027982"/>
    </source>
</evidence>
<evidence type="ECO:0000256" key="5">
    <source>
        <dbReference type="ARBA" id="ARBA00023004"/>
    </source>
</evidence>
<feature type="domain" description="Rieske" evidence="8">
    <location>
        <begin position="50"/>
        <end position="149"/>
    </location>
</feature>
<dbReference type="EMBL" id="CP007139">
    <property type="protein sequence ID" value="AIE86105.1"/>
    <property type="molecule type" value="Genomic_DNA"/>
</dbReference>
<dbReference type="InterPro" id="IPR036922">
    <property type="entry name" value="Rieske_2Fe-2S_sf"/>
</dbReference>
<dbReference type="STRING" id="661478.OP10G_2737"/>
<dbReference type="GO" id="GO:0005506">
    <property type="term" value="F:iron ion binding"/>
    <property type="evidence" value="ECO:0007669"/>
    <property type="project" value="InterPro"/>
</dbReference>
<keyword evidence="10" id="KW-1185">Reference proteome</keyword>
<dbReference type="SUPFAM" id="SSF50022">
    <property type="entry name" value="ISP domain"/>
    <property type="match status" value="1"/>
</dbReference>
<evidence type="ECO:0000256" key="4">
    <source>
        <dbReference type="ARBA" id="ARBA00023002"/>
    </source>
</evidence>
<dbReference type="InterPro" id="IPR015879">
    <property type="entry name" value="Ring_hydroxy_dOase_asu_C_dom"/>
</dbReference>
<dbReference type="KEGG" id="fgi:OP10G_2737"/>
<dbReference type="Pfam" id="PF00848">
    <property type="entry name" value="Ring_hydroxyl_A"/>
    <property type="match status" value="1"/>
</dbReference>
<dbReference type="InterPro" id="IPR001663">
    <property type="entry name" value="Rng_hydr_dOase-A"/>
</dbReference>
<dbReference type="Pfam" id="PF00355">
    <property type="entry name" value="Rieske"/>
    <property type="match status" value="1"/>
</dbReference>
<gene>
    <name evidence="9" type="ORF">OP10G_2737</name>
</gene>
<keyword evidence="2" id="KW-0001">2Fe-2S</keyword>
<dbReference type="PROSITE" id="PS00570">
    <property type="entry name" value="RING_HYDROXYL_ALPHA"/>
    <property type="match status" value="1"/>
</dbReference>
<evidence type="ECO:0000256" key="1">
    <source>
        <dbReference type="ARBA" id="ARBA00001962"/>
    </source>
</evidence>
<dbReference type="eggNOG" id="COG4638">
    <property type="taxonomic scope" value="Bacteria"/>
</dbReference>
<dbReference type="RefSeq" id="WP_038473096.1">
    <property type="nucleotide sequence ID" value="NZ_CP007139.1"/>
</dbReference>
<name>A0A068NTP0_FIMGI</name>
<dbReference type="PANTHER" id="PTHR43756">
    <property type="entry name" value="CHOLINE MONOOXYGENASE, CHLOROPLASTIC"/>
    <property type="match status" value="1"/>
</dbReference>
<dbReference type="HOGENOM" id="CLU_026244_3_0_0"/>
<dbReference type="GO" id="GO:0016705">
    <property type="term" value="F:oxidoreductase activity, acting on paired donors, with incorporation or reduction of molecular oxygen"/>
    <property type="evidence" value="ECO:0007669"/>
    <property type="project" value="UniProtKB-ARBA"/>
</dbReference>
<keyword evidence="4" id="KW-0560">Oxidoreductase</keyword>
<dbReference type="Proteomes" id="UP000027982">
    <property type="component" value="Chromosome"/>
</dbReference>
<evidence type="ECO:0000256" key="6">
    <source>
        <dbReference type="ARBA" id="ARBA00023014"/>
    </source>
</evidence>
<dbReference type="InterPro" id="IPR017941">
    <property type="entry name" value="Rieske_2Fe-2S"/>
</dbReference>
<organism evidence="9 10">
    <name type="scientific">Fimbriimonas ginsengisoli Gsoil 348</name>
    <dbReference type="NCBI Taxonomy" id="661478"/>
    <lineage>
        <taxon>Bacteria</taxon>
        <taxon>Bacillati</taxon>
        <taxon>Armatimonadota</taxon>
        <taxon>Fimbriimonadia</taxon>
        <taxon>Fimbriimonadales</taxon>
        <taxon>Fimbriimonadaceae</taxon>
        <taxon>Fimbriimonas</taxon>
    </lineage>
</organism>
<sequence>MDLTVQPRIEEASTLPASFYKDPEMFSQVRERVFARSWQFIGDTDDVKVPGAVRPFTLLEGFLDEPMVVTRDMDDRLHLLSNVCTHRGMQVAEGCGNERYLRCRYHGRRFGLDGRFQHMPEFEGVCGFPSPADDLSRPAFASWEKLLFAGVAPANSFEETYGPIIDRLGWLPLNEFVYRPERARDYTVRANWALYVDNYLEGFHIPFIHASLNETLDYGNYHSELFHRCNLQLAHGKGAENTFDLPSSSPDYGKPISAYYYWIFPNTMLNFYPWGLSVNVLRPLGPDLTKVSFLPYVWKEDKLDRGAGSDLDRVEREDEAVVELVQRGVRSRFYDRGRFSPTRELGVWHFHRLLSEFLSP</sequence>
<evidence type="ECO:0000256" key="2">
    <source>
        <dbReference type="ARBA" id="ARBA00022714"/>
    </source>
</evidence>
<dbReference type="PROSITE" id="PS51296">
    <property type="entry name" value="RIESKE"/>
    <property type="match status" value="1"/>
</dbReference>
<reference evidence="9 10" key="1">
    <citation type="journal article" date="2014" name="PLoS ONE">
        <title>The first complete genome sequence of the class fimbriimonadia in the phylum armatimonadetes.</title>
        <authorList>
            <person name="Hu Z.Y."/>
            <person name="Wang Y.Z."/>
            <person name="Im W.T."/>
            <person name="Wang S.Y."/>
            <person name="Zhao G.P."/>
            <person name="Zheng H.J."/>
            <person name="Quan Z.X."/>
        </authorList>
    </citation>
    <scope>NUCLEOTIDE SEQUENCE [LARGE SCALE GENOMIC DNA]</scope>
    <source>
        <strain evidence="9">Gsoil 348</strain>
    </source>
</reference>
<dbReference type="AlphaFoldDB" id="A0A068NTP0"/>
<keyword evidence="7" id="KW-0520">NAD</keyword>
<evidence type="ECO:0000313" key="9">
    <source>
        <dbReference type="EMBL" id="AIE86105.1"/>
    </source>
</evidence>
<proteinExistence type="predicted"/>
<keyword evidence="5" id="KW-0408">Iron</keyword>
<dbReference type="InterPro" id="IPR015881">
    <property type="entry name" value="ARHD_Rieske_2Fe_2S"/>
</dbReference>
<evidence type="ECO:0000256" key="3">
    <source>
        <dbReference type="ARBA" id="ARBA00022723"/>
    </source>
</evidence>
<dbReference type="SUPFAM" id="SSF55961">
    <property type="entry name" value="Bet v1-like"/>
    <property type="match status" value="1"/>
</dbReference>
<dbReference type="OrthoDB" id="9800776at2"/>
<dbReference type="GO" id="GO:0051537">
    <property type="term" value="F:2 iron, 2 sulfur cluster binding"/>
    <property type="evidence" value="ECO:0007669"/>
    <property type="project" value="UniProtKB-KW"/>
</dbReference>
<comment type="cofactor">
    <cofactor evidence="1">
        <name>Fe cation</name>
        <dbReference type="ChEBI" id="CHEBI:24875"/>
    </cofactor>
</comment>
<dbReference type="PANTHER" id="PTHR43756:SF5">
    <property type="entry name" value="CHOLINE MONOOXYGENASE, CHLOROPLASTIC"/>
    <property type="match status" value="1"/>
</dbReference>
<protein>
    <submittedName>
        <fullName evidence="9">Rieske (2Fe-2S) iron-sulfur domain-containing protein</fullName>
    </submittedName>
</protein>
<dbReference type="Gene3D" id="3.90.380.10">
    <property type="entry name" value="Naphthalene 1,2-dioxygenase Alpha Subunit, Chain A, domain 1"/>
    <property type="match status" value="1"/>
</dbReference>
<dbReference type="CDD" id="cd03469">
    <property type="entry name" value="Rieske_RO_Alpha_N"/>
    <property type="match status" value="1"/>
</dbReference>
<dbReference type="Gene3D" id="2.102.10.10">
    <property type="entry name" value="Rieske [2Fe-2S] iron-sulphur domain"/>
    <property type="match status" value="1"/>
</dbReference>
<dbReference type="GO" id="GO:0004497">
    <property type="term" value="F:monooxygenase activity"/>
    <property type="evidence" value="ECO:0007669"/>
    <property type="project" value="UniProtKB-ARBA"/>
</dbReference>
<keyword evidence="6" id="KW-0411">Iron-sulfur</keyword>
<evidence type="ECO:0000256" key="7">
    <source>
        <dbReference type="ARBA" id="ARBA00023027"/>
    </source>
</evidence>
<accession>A0A068NTP0</accession>
<evidence type="ECO:0000259" key="8">
    <source>
        <dbReference type="PROSITE" id="PS51296"/>
    </source>
</evidence>
<keyword evidence="3" id="KW-0479">Metal-binding</keyword>